<proteinExistence type="predicted"/>
<keyword evidence="2" id="KW-1185">Reference proteome</keyword>
<evidence type="ECO:0000313" key="1">
    <source>
        <dbReference type="EMBL" id="TDQ52915.1"/>
    </source>
</evidence>
<dbReference type="PANTHER" id="PTHR40053:SF1">
    <property type="entry name" value="SPORULATION-CONTROL PROTEIN SPO0M"/>
    <property type="match status" value="1"/>
</dbReference>
<accession>A0A4R6UZT6</accession>
<reference evidence="1 2" key="1">
    <citation type="submission" date="2019-03" db="EMBL/GenBank/DDBJ databases">
        <title>Genomic Encyclopedia of Type Strains, Phase IV (KMG-IV): sequencing the most valuable type-strain genomes for metagenomic binning, comparative biology and taxonomic classification.</title>
        <authorList>
            <person name="Goeker M."/>
        </authorList>
    </citation>
    <scope>NUCLEOTIDE SEQUENCE [LARGE SCALE GENOMIC DNA]</scope>
    <source>
        <strain evidence="1 2">DSM 46770</strain>
    </source>
</reference>
<dbReference type="AlphaFoldDB" id="A0A4R6UZT6"/>
<protein>
    <submittedName>
        <fullName evidence="1">Sporulation-control protein</fullName>
    </submittedName>
</protein>
<dbReference type="PANTHER" id="PTHR40053">
    <property type="entry name" value="SPORULATION-CONTROL PROTEIN SPO0M"/>
    <property type="match status" value="1"/>
</dbReference>
<name>A0A4R6UZT6_9ACTN</name>
<organism evidence="1 2">
    <name type="scientific">Actinorugispora endophytica</name>
    <dbReference type="NCBI Taxonomy" id="1605990"/>
    <lineage>
        <taxon>Bacteria</taxon>
        <taxon>Bacillati</taxon>
        <taxon>Actinomycetota</taxon>
        <taxon>Actinomycetes</taxon>
        <taxon>Streptosporangiales</taxon>
        <taxon>Nocardiopsidaceae</taxon>
        <taxon>Actinorugispora</taxon>
    </lineage>
</organism>
<dbReference type="EMBL" id="SNYN01000005">
    <property type="protein sequence ID" value="TDQ52915.1"/>
    <property type="molecule type" value="Genomic_DNA"/>
</dbReference>
<sequence>MVFKRLLMAFGVGGPSVDTVLTSPHTRPGAAIEGRVELSGGDSDVLIEEIALCLAANVEAESDGGEHEVGAEFARVPVAGAFRLAAGEHRAIPFSYPVPWDAPLTDAGGGLLPGSGLGLRTEVVIDRAADKGDLDRVHVHPLPAQDRVLEAFARLGFGLKHTDIEIGHLAGTAQQSPFFQEIEFHPAPHYAHEIGEVELSFVADPHGVDVVIEFDKRGGMFTEGQDLYGRFRVEHAHTDHVDWAAQVDAWITEALERHRGLFGGYGRGHDEQPDHGYDGYHQAEERGGALGGLGGVALGVAGGLAAGYVAAEVVDEIGDMFEGEEAEEEEEE</sequence>
<comment type="caution">
    <text evidence="1">The sequence shown here is derived from an EMBL/GenBank/DDBJ whole genome shotgun (WGS) entry which is preliminary data.</text>
</comment>
<evidence type="ECO:0000313" key="2">
    <source>
        <dbReference type="Proteomes" id="UP000295281"/>
    </source>
</evidence>
<dbReference type="Pfam" id="PF07070">
    <property type="entry name" value="Spo0M"/>
    <property type="match status" value="1"/>
</dbReference>
<dbReference type="Proteomes" id="UP000295281">
    <property type="component" value="Unassembled WGS sequence"/>
</dbReference>
<gene>
    <name evidence="1" type="ORF">EV190_10531</name>
</gene>
<dbReference type="RefSeq" id="WP_133741040.1">
    <property type="nucleotide sequence ID" value="NZ_SNYN01000005.1"/>
</dbReference>
<dbReference type="InterPro" id="IPR009776">
    <property type="entry name" value="Spore_0_M"/>
</dbReference>
<dbReference type="OrthoDB" id="3431481at2"/>